<sequence>MNIKENLLKVQENIENALIRSGRKNENIDIIAVTKTVDVDIINESISLGINNIGENKVQEIKKKYDNINDDVNWHMIGHLQSNKVKYIIDKVNLIHSLDRLSLAKEINKRAKAKDIVKDVLIQVNISEEKSKFGLKKEEVVPFIEKILEMENIRVKGLMTMAPHVENPEEIRYVFRDLRNLGYKIGNRNYENIEMKYLSMGMSNDYEVAIEEGSNMVRLGTALFGKRIY</sequence>
<evidence type="ECO:0000313" key="6">
    <source>
        <dbReference type="EMBL" id="MSS43841.1"/>
    </source>
</evidence>
<dbReference type="PANTHER" id="PTHR10146:SF14">
    <property type="entry name" value="PYRIDOXAL PHOSPHATE HOMEOSTASIS PROTEIN"/>
    <property type="match status" value="1"/>
</dbReference>
<comment type="similarity">
    <text evidence="2 4">Belongs to the pyridoxal phosphate-binding protein YggS/PROSC family.</text>
</comment>
<gene>
    <name evidence="6" type="ORF">FYJ27_08905</name>
</gene>
<dbReference type="AlphaFoldDB" id="A0A844FIQ6"/>
<evidence type="ECO:0000313" key="7">
    <source>
        <dbReference type="Proteomes" id="UP000462760"/>
    </source>
</evidence>
<dbReference type="InterPro" id="IPR001608">
    <property type="entry name" value="Ala_racemase_N"/>
</dbReference>
<comment type="function">
    <text evidence="2">Pyridoxal 5'-phosphate (PLP)-binding protein, which is involved in PLP homeostasis.</text>
</comment>
<evidence type="ECO:0000256" key="3">
    <source>
        <dbReference type="PIRSR" id="PIRSR004848-1"/>
    </source>
</evidence>
<name>A0A844FIQ6_9FIRM</name>
<dbReference type="GO" id="GO:0030170">
    <property type="term" value="F:pyridoxal phosphate binding"/>
    <property type="evidence" value="ECO:0007669"/>
    <property type="project" value="UniProtKB-UniRule"/>
</dbReference>
<proteinExistence type="inferred from homology"/>
<dbReference type="NCBIfam" id="TIGR00044">
    <property type="entry name" value="YggS family pyridoxal phosphate-dependent enzyme"/>
    <property type="match status" value="1"/>
</dbReference>
<accession>A0A844FIQ6</accession>
<dbReference type="HAMAP" id="MF_02087">
    <property type="entry name" value="PLP_homeostasis"/>
    <property type="match status" value="1"/>
</dbReference>
<dbReference type="PANTHER" id="PTHR10146">
    <property type="entry name" value="PROLINE SYNTHETASE CO-TRANSCRIBED BACTERIAL HOMOLOG PROTEIN"/>
    <property type="match status" value="1"/>
</dbReference>
<evidence type="ECO:0000256" key="4">
    <source>
        <dbReference type="RuleBase" id="RU004514"/>
    </source>
</evidence>
<protein>
    <recommendedName>
        <fullName evidence="2">Pyridoxal phosphate homeostasis protein</fullName>
        <shortName evidence="2">PLP homeostasis protein</shortName>
    </recommendedName>
</protein>
<feature type="modified residue" description="N6-(pyridoxal phosphate)lysine" evidence="2 3">
    <location>
        <position position="35"/>
    </location>
</feature>
<dbReference type="PROSITE" id="PS01211">
    <property type="entry name" value="UPF0001"/>
    <property type="match status" value="1"/>
</dbReference>
<evidence type="ECO:0000256" key="2">
    <source>
        <dbReference type="HAMAP-Rule" id="MF_02087"/>
    </source>
</evidence>
<dbReference type="FunFam" id="3.20.20.10:FF:000011">
    <property type="entry name" value="Pyridoxal phosphate homeostasis protein"/>
    <property type="match status" value="1"/>
</dbReference>
<keyword evidence="1 2" id="KW-0663">Pyridoxal phosphate</keyword>
<dbReference type="PIRSF" id="PIRSF004848">
    <property type="entry name" value="YBL036c_PLPDEIII"/>
    <property type="match status" value="1"/>
</dbReference>
<dbReference type="InterPro" id="IPR029066">
    <property type="entry name" value="PLP-binding_barrel"/>
</dbReference>
<feature type="domain" description="Alanine racemase N-terminal" evidence="5">
    <location>
        <begin position="11"/>
        <end position="226"/>
    </location>
</feature>
<dbReference type="SUPFAM" id="SSF51419">
    <property type="entry name" value="PLP-binding barrel"/>
    <property type="match status" value="1"/>
</dbReference>
<dbReference type="InterPro" id="IPR011078">
    <property type="entry name" value="PyrdxlP_homeostasis"/>
</dbReference>
<evidence type="ECO:0000256" key="1">
    <source>
        <dbReference type="ARBA" id="ARBA00022898"/>
    </source>
</evidence>
<evidence type="ECO:0000259" key="5">
    <source>
        <dbReference type="Pfam" id="PF01168"/>
    </source>
</evidence>
<comment type="cofactor">
    <cofactor evidence="3">
        <name>pyridoxal 5'-phosphate</name>
        <dbReference type="ChEBI" id="CHEBI:597326"/>
    </cofactor>
</comment>
<reference evidence="6 7" key="1">
    <citation type="submission" date="2019-08" db="EMBL/GenBank/DDBJ databases">
        <title>In-depth cultivation of the pig gut microbiome towards novel bacterial diversity and tailored functional studies.</title>
        <authorList>
            <person name="Wylensek D."/>
            <person name="Hitch T.C.A."/>
            <person name="Clavel T."/>
        </authorList>
    </citation>
    <scope>NUCLEOTIDE SEQUENCE [LARGE SCALE GENOMIC DNA]</scope>
    <source>
        <strain evidence="6 7">Med78-601-WT-4W-RMD-3</strain>
    </source>
</reference>
<dbReference type="Pfam" id="PF01168">
    <property type="entry name" value="Ala_racemase_N"/>
    <property type="match status" value="1"/>
</dbReference>
<dbReference type="Gene3D" id="3.20.20.10">
    <property type="entry name" value="Alanine racemase"/>
    <property type="match status" value="1"/>
</dbReference>
<organism evidence="6 7">
    <name type="scientific">Anaerosalibacter bizertensis</name>
    <dbReference type="NCBI Taxonomy" id="932217"/>
    <lineage>
        <taxon>Bacteria</taxon>
        <taxon>Bacillati</taxon>
        <taxon>Bacillota</taxon>
        <taxon>Tissierellia</taxon>
        <taxon>Tissierellales</taxon>
        <taxon>Sporanaerobacteraceae</taxon>
        <taxon>Anaerosalibacter</taxon>
    </lineage>
</organism>
<dbReference type="CDD" id="cd00635">
    <property type="entry name" value="PLPDE_III_YBL036c_like"/>
    <property type="match status" value="1"/>
</dbReference>
<comment type="caution">
    <text evidence="6">The sequence shown here is derived from an EMBL/GenBank/DDBJ whole genome shotgun (WGS) entry which is preliminary data.</text>
</comment>
<dbReference type="EMBL" id="VULR01000012">
    <property type="protein sequence ID" value="MSS43841.1"/>
    <property type="molecule type" value="Genomic_DNA"/>
</dbReference>
<dbReference type="Proteomes" id="UP000462760">
    <property type="component" value="Unassembled WGS sequence"/>
</dbReference>